<accession>A0ABT0SAP1</accession>
<proteinExistence type="predicted"/>
<dbReference type="EMBL" id="JAMGBB010000001">
    <property type="protein sequence ID" value="MCL6741437.1"/>
    <property type="molecule type" value="Genomic_DNA"/>
</dbReference>
<dbReference type="RefSeq" id="WP_249915820.1">
    <property type="nucleotide sequence ID" value="NZ_JAMGBB010000001.1"/>
</dbReference>
<keyword evidence="3" id="KW-1185">Reference proteome</keyword>
<dbReference type="InterPro" id="IPR044922">
    <property type="entry name" value="DUF2063_N_sf"/>
</dbReference>
<protein>
    <submittedName>
        <fullName evidence="2">DNA-binding domain-containing protein</fullName>
    </submittedName>
</protein>
<keyword evidence="2" id="KW-0238">DNA-binding</keyword>
<gene>
    <name evidence="2" type="ORF">LZ518_09870</name>
</gene>
<reference evidence="2" key="1">
    <citation type="submission" date="2022-05" db="EMBL/GenBank/DDBJ databases">
        <authorList>
            <person name="Jo J.-H."/>
            <person name="Im W.-T."/>
        </authorList>
    </citation>
    <scope>NUCLEOTIDE SEQUENCE</scope>
    <source>
        <strain evidence="2">RB56-2</strain>
    </source>
</reference>
<evidence type="ECO:0000313" key="2">
    <source>
        <dbReference type="EMBL" id="MCL6741437.1"/>
    </source>
</evidence>
<sequence>MRLRDLQREFSECLRDGRARHKLPIVGDGLRVYRNNYREQLRSALRTGFPYLALWLGDSEFERAADAHIALQFPASWTLDHYGYDFSATVQALFPQDPEVPELAWLDWAMAEALVAEDEAPIDTGHLTQLNWDDARIIFVSSLRTSEARSNAADIWLAIDEQSPPPPAAILSESHAYIVWRRGLLPCFRSVPIWEFQVVSALKDGSSFADACEILRLRFGTEGAIGSASDMLARWLSDELITRVESGVLGEV</sequence>
<evidence type="ECO:0000313" key="3">
    <source>
        <dbReference type="Proteomes" id="UP001165383"/>
    </source>
</evidence>
<dbReference type="Pfam" id="PF09836">
    <property type="entry name" value="DUF2063"/>
    <property type="match status" value="1"/>
</dbReference>
<dbReference type="Proteomes" id="UP001165383">
    <property type="component" value="Unassembled WGS sequence"/>
</dbReference>
<feature type="domain" description="Putative DNA-binding" evidence="1">
    <location>
        <begin position="6"/>
        <end position="87"/>
    </location>
</feature>
<dbReference type="Gene3D" id="1.10.150.690">
    <property type="entry name" value="DUF2063"/>
    <property type="match status" value="1"/>
</dbReference>
<name>A0ABT0SAP1_9SPHN</name>
<comment type="caution">
    <text evidence="2">The sequence shown here is derived from an EMBL/GenBank/DDBJ whole genome shotgun (WGS) entry which is preliminary data.</text>
</comment>
<dbReference type="InterPro" id="IPR018640">
    <property type="entry name" value="DUF2063"/>
</dbReference>
<dbReference type="GO" id="GO:0003677">
    <property type="term" value="F:DNA binding"/>
    <property type="evidence" value="ECO:0007669"/>
    <property type="project" value="UniProtKB-KW"/>
</dbReference>
<organism evidence="2 3">
    <name type="scientific">Sphingomonas brevis</name>
    <dbReference type="NCBI Taxonomy" id="2908206"/>
    <lineage>
        <taxon>Bacteria</taxon>
        <taxon>Pseudomonadati</taxon>
        <taxon>Pseudomonadota</taxon>
        <taxon>Alphaproteobacteria</taxon>
        <taxon>Sphingomonadales</taxon>
        <taxon>Sphingomonadaceae</taxon>
        <taxon>Sphingomonas</taxon>
    </lineage>
</organism>
<evidence type="ECO:0000259" key="1">
    <source>
        <dbReference type="Pfam" id="PF09836"/>
    </source>
</evidence>